<comment type="caution">
    <text evidence="1">The sequence shown here is derived from an EMBL/GenBank/DDBJ whole genome shotgun (WGS) entry which is preliminary data.</text>
</comment>
<protein>
    <submittedName>
        <fullName evidence="1">15931_t:CDS:1</fullName>
    </submittedName>
</protein>
<dbReference type="EMBL" id="CAJVPW010003949">
    <property type="protein sequence ID" value="CAG8532614.1"/>
    <property type="molecule type" value="Genomic_DNA"/>
</dbReference>
<organism evidence="1 2">
    <name type="scientific">Cetraspora pellucida</name>
    <dbReference type="NCBI Taxonomy" id="1433469"/>
    <lineage>
        <taxon>Eukaryota</taxon>
        <taxon>Fungi</taxon>
        <taxon>Fungi incertae sedis</taxon>
        <taxon>Mucoromycota</taxon>
        <taxon>Glomeromycotina</taxon>
        <taxon>Glomeromycetes</taxon>
        <taxon>Diversisporales</taxon>
        <taxon>Gigasporaceae</taxon>
        <taxon>Cetraspora</taxon>
    </lineage>
</organism>
<evidence type="ECO:0000313" key="2">
    <source>
        <dbReference type="Proteomes" id="UP000789366"/>
    </source>
</evidence>
<dbReference type="Proteomes" id="UP000789366">
    <property type="component" value="Unassembled WGS sequence"/>
</dbReference>
<proteinExistence type="predicted"/>
<gene>
    <name evidence="1" type="ORF">SPELUC_LOCUS4436</name>
</gene>
<evidence type="ECO:0000313" key="1">
    <source>
        <dbReference type="EMBL" id="CAG8532614.1"/>
    </source>
</evidence>
<sequence>STLAKSHGSVNTQSSEKSGTESVESEPIETESLKTGSSKTKTLESKSSKSSKPTEPGVPKCPKTASISSGTVKKYIMKLSSKKAADKHYSMLENCFNKVINHNHSKGANHSKHDKNVKNFPKNQVIPFTIGDYTGYLAFFPSDVAAELNNLNEVDDVIEDIKVKIADTDLCYYESQDVSSDLNSLDLVLPNLDHIDQSDLPLDGYYNYPGSKGEGVTIYVVDTGINVNHSEFGGRATHGGTFCDGCPDFDDHGHGTHVAGIAGGSIHGVAKNVNLVAIKVLDFLGEGYTSDIILGLNYVASQHNDGDNTVINMSFTTTFVQALNDIVSGMSALGIHMVCAAGNFADDACQYSPGSAANVISVGATKPISNNIASFSNYGQCVGIFAPGDKIISAGILSNIDLAIMSGTSQASPHVAGTVALIISQLGNMSPDDMKSYLYGIATYDVITGLDNLSPNIFLRVPYPPSECSDSPPDPSQDEDLNQSDSDSSDSDTDSSDSDTDSSDSDTDSSDSDADSSDSDADPSDSDADPSDSDADPSDSDADLSYSDTDPSYSDTDPSYLDTDPSDSDTAPDSDQDTSDQT</sequence>
<accession>A0ACA9LK54</accession>
<keyword evidence="2" id="KW-1185">Reference proteome</keyword>
<name>A0ACA9LK54_9GLOM</name>
<feature type="non-terminal residue" evidence="1">
    <location>
        <position position="1"/>
    </location>
</feature>
<reference evidence="1" key="1">
    <citation type="submission" date="2021-06" db="EMBL/GenBank/DDBJ databases">
        <authorList>
            <person name="Kallberg Y."/>
            <person name="Tangrot J."/>
            <person name="Rosling A."/>
        </authorList>
    </citation>
    <scope>NUCLEOTIDE SEQUENCE</scope>
    <source>
        <strain evidence="1">28 12/20/2015</strain>
    </source>
</reference>